<dbReference type="Proteomes" id="UP000789739">
    <property type="component" value="Unassembled WGS sequence"/>
</dbReference>
<dbReference type="OrthoDB" id="407355at2759"/>
<evidence type="ECO:0000259" key="2">
    <source>
        <dbReference type="Pfam" id="PF01522"/>
    </source>
</evidence>
<dbReference type="EMBL" id="CAJVPI010001071">
    <property type="protein sequence ID" value="CAG8592731.1"/>
    <property type="molecule type" value="Genomic_DNA"/>
</dbReference>
<sequence length="210" mass="23375">MSKVLHDQTIHSTPDFDSDSDPSLGSLETLSSSGLESLAAETFEIVKLSPKVSMPTLNPTVSRSSIILEANGHRRGKRVRDDKSYSNNRRASTRASHVNALESTSKRRSKRIRTGRRKLAQINAGPKQALTLAEKIYDEWIPTNSQRIIHSHIIGGIEQVVAELKWTLKAIKDTIGLTPKYMRSPFGDTDNRVRAIIKAVGLKSKYPIDM</sequence>
<evidence type="ECO:0000313" key="3">
    <source>
        <dbReference type="EMBL" id="CAG8592731.1"/>
    </source>
</evidence>
<protein>
    <submittedName>
        <fullName evidence="3">5199_t:CDS:1</fullName>
    </submittedName>
</protein>
<feature type="region of interest" description="Disordered" evidence="1">
    <location>
        <begin position="1"/>
        <end position="29"/>
    </location>
</feature>
<dbReference type="InterPro" id="IPR002509">
    <property type="entry name" value="NODB_dom"/>
</dbReference>
<dbReference type="Pfam" id="PF01522">
    <property type="entry name" value="Polysacc_deac_1"/>
    <property type="match status" value="1"/>
</dbReference>
<gene>
    <name evidence="3" type="ORF">PBRASI_LOCUS7212</name>
</gene>
<evidence type="ECO:0000313" key="4">
    <source>
        <dbReference type="Proteomes" id="UP000789739"/>
    </source>
</evidence>
<reference evidence="3" key="1">
    <citation type="submission" date="2021-06" db="EMBL/GenBank/DDBJ databases">
        <authorList>
            <person name="Kallberg Y."/>
            <person name="Tangrot J."/>
            <person name="Rosling A."/>
        </authorList>
    </citation>
    <scope>NUCLEOTIDE SEQUENCE</scope>
    <source>
        <strain evidence="3">BR232B</strain>
    </source>
</reference>
<dbReference type="SUPFAM" id="SSF88713">
    <property type="entry name" value="Glycoside hydrolase/deacetylase"/>
    <property type="match status" value="1"/>
</dbReference>
<feature type="region of interest" description="Disordered" evidence="1">
    <location>
        <begin position="71"/>
        <end position="113"/>
    </location>
</feature>
<name>A0A9N9C957_9GLOM</name>
<dbReference type="GO" id="GO:0016810">
    <property type="term" value="F:hydrolase activity, acting on carbon-nitrogen (but not peptide) bonds"/>
    <property type="evidence" value="ECO:0007669"/>
    <property type="project" value="InterPro"/>
</dbReference>
<organism evidence="3 4">
    <name type="scientific">Paraglomus brasilianum</name>
    <dbReference type="NCBI Taxonomy" id="144538"/>
    <lineage>
        <taxon>Eukaryota</taxon>
        <taxon>Fungi</taxon>
        <taxon>Fungi incertae sedis</taxon>
        <taxon>Mucoromycota</taxon>
        <taxon>Glomeromycotina</taxon>
        <taxon>Glomeromycetes</taxon>
        <taxon>Paraglomerales</taxon>
        <taxon>Paraglomeraceae</taxon>
        <taxon>Paraglomus</taxon>
    </lineage>
</organism>
<dbReference type="AlphaFoldDB" id="A0A9N9C957"/>
<dbReference type="GO" id="GO:0005975">
    <property type="term" value="P:carbohydrate metabolic process"/>
    <property type="evidence" value="ECO:0007669"/>
    <property type="project" value="InterPro"/>
</dbReference>
<feature type="domain" description="NodB homology" evidence="2">
    <location>
        <begin position="158"/>
        <end position="203"/>
    </location>
</feature>
<dbReference type="Gene3D" id="3.20.20.370">
    <property type="entry name" value="Glycoside hydrolase/deacetylase"/>
    <property type="match status" value="1"/>
</dbReference>
<evidence type="ECO:0000256" key="1">
    <source>
        <dbReference type="SAM" id="MobiDB-lite"/>
    </source>
</evidence>
<accession>A0A9N9C957</accession>
<comment type="caution">
    <text evidence="3">The sequence shown here is derived from an EMBL/GenBank/DDBJ whole genome shotgun (WGS) entry which is preliminary data.</text>
</comment>
<dbReference type="InterPro" id="IPR011330">
    <property type="entry name" value="Glyco_hydro/deAcase_b/a-brl"/>
</dbReference>
<feature type="compositionally biased region" description="Polar residues" evidence="1">
    <location>
        <begin position="85"/>
        <end position="96"/>
    </location>
</feature>
<proteinExistence type="predicted"/>
<keyword evidence="4" id="KW-1185">Reference proteome</keyword>